<sequence length="210" mass="25053">MDQTSLTKFISSFGESIFLSLSILFNVYQFHTNRKEKSSSEIAEVVINHFFIPFQNSLGMNLYKKITNQNWEEIKTILLTFKEKIDDSKESYYLSDNILLSINLLTPYLKLTSLNKKDFKNLNKYFQKFSKNYLKEHCYFRKILHLPIKGALHRLQFKLYGTRWSYLALVSKLAYIVFIFIIISPLYFTIIFYIANWVEKIAYFILNDLH</sequence>
<dbReference type="EMBL" id="MJEA01000001">
    <property type="protein sequence ID" value="OQO71642.1"/>
    <property type="molecule type" value="Genomic_DNA"/>
</dbReference>
<keyword evidence="1" id="KW-1133">Transmembrane helix</keyword>
<protein>
    <submittedName>
        <fullName evidence="2">Uncharacterized protein</fullName>
    </submittedName>
</protein>
<feature type="transmembrane region" description="Helical" evidence="1">
    <location>
        <begin position="173"/>
        <end position="195"/>
    </location>
</feature>
<accession>A0A1V8YGC6</accession>
<evidence type="ECO:0000313" key="2">
    <source>
        <dbReference type="EMBL" id="OQO71642.1"/>
    </source>
</evidence>
<evidence type="ECO:0000256" key="1">
    <source>
        <dbReference type="SAM" id="Phobius"/>
    </source>
</evidence>
<proteinExistence type="predicted"/>
<evidence type="ECO:0000313" key="3">
    <source>
        <dbReference type="Proteomes" id="UP000192477"/>
    </source>
</evidence>
<organism evidence="2 3">
    <name type="scientific">Enterococcus villorum</name>
    <dbReference type="NCBI Taxonomy" id="112904"/>
    <lineage>
        <taxon>Bacteria</taxon>
        <taxon>Bacillati</taxon>
        <taxon>Bacillota</taxon>
        <taxon>Bacilli</taxon>
        <taxon>Lactobacillales</taxon>
        <taxon>Enterococcaceae</taxon>
        <taxon>Enterococcus</taxon>
    </lineage>
</organism>
<dbReference type="Proteomes" id="UP000192477">
    <property type="component" value="Unassembled WGS sequence"/>
</dbReference>
<name>A0A1V8YGC6_9ENTE</name>
<dbReference type="AlphaFoldDB" id="A0A1V8YGC6"/>
<dbReference type="RefSeq" id="WP_081181975.1">
    <property type="nucleotide sequence ID" value="NZ_MJEB01000009.1"/>
</dbReference>
<comment type="caution">
    <text evidence="2">The sequence shown here is derived from an EMBL/GenBank/DDBJ whole genome shotgun (WGS) entry which is preliminary data.</text>
</comment>
<gene>
    <name evidence="2" type="ORF">BH747_02090</name>
</gene>
<keyword evidence="1" id="KW-0472">Membrane</keyword>
<reference evidence="2 3" key="1">
    <citation type="journal article" date="2017" name="BMC Microbiol.">
        <title>Comparative genomics of Enterococcus spp. isolated from bovine feces.</title>
        <authorList>
            <person name="Beukers A.G."/>
            <person name="Zaheer R."/>
            <person name="Goji N."/>
            <person name="Amoako K.K."/>
            <person name="Chaves A.V."/>
            <person name="Ward M.P."/>
            <person name="McAllister T.A."/>
        </authorList>
    </citation>
    <scope>NUCLEOTIDE SEQUENCE [LARGE SCALE GENOMIC DNA]</scope>
    <source>
        <strain evidence="2 3">F1129D 143</strain>
    </source>
</reference>
<feature type="transmembrane region" description="Helical" evidence="1">
    <location>
        <begin position="6"/>
        <end position="28"/>
    </location>
</feature>
<keyword evidence="1" id="KW-0812">Transmembrane</keyword>